<feature type="transmembrane region" description="Helical" evidence="1">
    <location>
        <begin position="57"/>
        <end position="78"/>
    </location>
</feature>
<dbReference type="RefSeq" id="WP_114065841.1">
    <property type="nucleotide sequence ID" value="NZ_CP030850.1"/>
</dbReference>
<keyword evidence="1" id="KW-1133">Transmembrane helix</keyword>
<evidence type="ECO:0000256" key="1">
    <source>
        <dbReference type="SAM" id="Phobius"/>
    </source>
</evidence>
<dbReference type="AlphaFoldDB" id="A0A344TEI4"/>
<dbReference type="SUPFAM" id="SSF48317">
    <property type="entry name" value="Acid phosphatase/Vanadium-dependent haloperoxidase"/>
    <property type="match status" value="1"/>
</dbReference>
<name>A0A344TEI4_9BACT</name>
<dbReference type="EMBL" id="CP030850">
    <property type="protein sequence ID" value="AXE17055.1"/>
    <property type="molecule type" value="Genomic_DNA"/>
</dbReference>
<feature type="transmembrane region" description="Helical" evidence="1">
    <location>
        <begin position="158"/>
        <end position="177"/>
    </location>
</feature>
<keyword evidence="1" id="KW-0472">Membrane</keyword>
<dbReference type="KEGG" id="run:DR864_04545"/>
<keyword evidence="1" id="KW-0812">Transmembrane</keyword>
<protein>
    <submittedName>
        <fullName evidence="3">Phosphatase PAP2 family protein</fullName>
    </submittedName>
</protein>
<evidence type="ECO:0000259" key="2">
    <source>
        <dbReference type="SMART" id="SM00014"/>
    </source>
</evidence>
<sequence>MLHQIQEIDTHLFLTLNGLHTHWADTIMYWVTQRNTWIPLYALLIIWLIWKYNQRAAGMIGALILTIIIADQTASGLLKPFFERLRPCHVLYLQDKLHLVVEDCGGRYGFASSHAANSFGLAMALYLLVGKKHPWITWFFFPWAAAVSYSRIYVGVHYPFDVAVGACIGAAAAWIAVKSVERILRLRKNPV</sequence>
<proteinExistence type="predicted"/>
<dbReference type="SMART" id="SM00014">
    <property type="entry name" value="acidPPc"/>
    <property type="match status" value="1"/>
</dbReference>
<dbReference type="CDD" id="cd03395">
    <property type="entry name" value="PAP2_like_4"/>
    <property type="match status" value="1"/>
</dbReference>
<dbReference type="Proteomes" id="UP000251993">
    <property type="component" value="Chromosome"/>
</dbReference>
<reference evidence="3 4" key="1">
    <citation type="submission" date="2018-07" db="EMBL/GenBank/DDBJ databases">
        <title>Genome sequencing of Runella.</title>
        <authorList>
            <person name="Baek M.-G."/>
            <person name="Yi H."/>
        </authorList>
    </citation>
    <scope>NUCLEOTIDE SEQUENCE [LARGE SCALE GENOMIC DNA]</scope>
    <source>
        <strain evidence="3 4">HYN0085</strain>
    </source>
</reference>
<feature type="domain" description="Phosphatidic acid phosphatase type 2/haloperoxidase" evidence="2">
    <location>
        <begin position="59"/>
        <end position="177"/>
    </location>
</feature>
<dbReference type="InterPro" id="IPR036938">
    <property type="entry name" value="PAP2/HPO_sf"/>
</dbReference>
<dbReference type="Gene3D" id="1.20.144.10">
    <property type="entry name" value="Phosphatidic acid phosphatase type 2/haloperoxidase"/>
    <property type="match status" value="1"/>
</dbReference>
<feature type="transmembrane region" description="Helical" evidence="1">
    <location>
        <begin position="108"/>
        <end position="128"/>
    </location>
</feature>
<dbReference type="InterPro" id="IPR000326">
    <property type="entry name" value="PAP2/HPO"/>
</dbReference>
<keyword evidence="4" id="KW-1185">Reference proteome</keyword>
<evidence type="ECO:0000313" key="4">
    <source>
        <dbReference type="Proteomes" id="UP000251993"/>
    </source>
</evidence>
<dbReference type="Pfam" id="PF01569">
    <property type="entry name" value="PAP2"/>
    <property type="match status" value="1"/>
</dbReference>
<evidence type="ECO:0000313" key="3">
    <source>
        <dbReference type="EMBL" id="AXE17055.1"/>
    </source>
</evidence>
<feature type="transmembrane region" description="Helical" evidence="1">
    <location>
        <begin position="135"/>
        <end position="152"/>
    </location>
</feature>
<feature type="transmembrane region" description="Helical" evidence="1">
    <location>
        <begin position="27"/>
        <end position="50"/>
    </location>
</feature>
<dbReference type="PANTHER" id="PTHR14969:SF13">
    <property type="entry name" value="AT30094P"/>
    <property type="match status" value="1"/>
</dbReference>
<gene>
    <name evidence="3" type="ORF">DR864_04545</name>
</gene>
<accession>A0A344TEI4</accession>
<dbReference type="OrthoDB" id="9789113at2"/>
<dbReference type="PANTHER" id="PTHR14969">
    <property type="entry name" value="SPHINGOSINE-1-PHOSPHATE PHOSPHOHYDROLASE"/>
    <property type="match status" value="1"/>
</dbReference>
<organism evidence="3 4">
    <name type="scientific">Runella rosea</name>
    <dbReference type="NCBI Taxonomy" id="2259595"/>
    <lineage>
        <taxon>Bacteria</taxon>
        <taxon>Pseudomonadati</taxon>
        <taxon>Bacteroidota</taxon>
        <taxon>Cytophagia</taxon>
        <taxon>Cytophagales</taxon>
        <taxon>Spirosomataceae</taxon>
        <taxon>Runella</taxon>
    </lineage>
</organism>